<dbReference type="PANTHER" id="PTHR31716">
    <property type="entry name" value="PROTEIN FMC1 HOMOLOG"/>
    <property type="match status" value="1"/>
</dbReference>
<gene>
    <name evidence="3" type="ORF">SNE40_010795</name>
</gene>
<keyword evidence="4" id="KW-1185">Reference proteome</keyword>
<comment type="similarity">
    <text evidence="1">Belongs to the FMC1 family.</text>
</comment>
<evidence type="ECO:0000313" key="3">
    <source>
        <dbReference type="EMBL" id="KAK6183289.1"/>
    </source>
</evidence>
<organism evidence="3 4">
    <name type="scientific">Patella caerulea</name>
    <name type="common">Rayed Mediterranean limpet</name>
    <dbReference type="NCBI Taxonomy" id="87958"/>
    <lineage>
        <taxon>Eukaryota</taxon>
        <taxon>Metazoa</taxon>
        <taxon>Spiralia</taxon>
        <taxon>Lophotrochozoa</taxon>
        <taxon>Mollusca</taxon>
        <taxon>Gastropoda</taxon>
        <taxon>Patellogastropoda</taxon>
        <taxon>Patelloidea</taxon>
        <taxon>Patellidae</taxon>
        <taxon>Patella</taxon>
    </lineage>
</organism>
<dbReference type="EMBL" id="JAZGQO010000007">
    <property type="protein sequence ID" value="KAK6183289.1"/>
    <property type="molecule type" value="Genomic_DNA"/>
</dbReference>
<evidence type="ECO:0000256" key="1">
    <source>
        <dbReference type="ARBA" id="ARBA00009058"/>
    </source>
</evidence>
<protein>
    <recommendedName>
        <fullName evidence="2">Protein FMC1 homolog</fullName>
    </recommendedName>
</protein>
<dbReference type="AlphaFoldDB" id="A0AAN8K2Q0"/>
<evidence type="ECO:0000313" key="4">
    <source>
        <dbReference type="Proteomes" id="UP001347796"/>
    </source>
</evidence>
<accession>A0AAN8K2Q0</accession>
<name>A0AAN8K2Q0_PATCE</name>
<proteinExistence type="inferred from homology"/>
<dbReference type="GO" id="GO:0005739">
    <property type="term" value="C:mitochondrion"/>
    <property type="evidence" value="ECO:0007669"/>
    <property type="project" value="TreeGrafter"/>
</dbReference>
<evidence type="ECO:0000256" key="2">
    <source>
        <dbReference type="ARBA" id="ARBA00013846"/>
    </source>
</evidence>
<sequence length="110" mass="12819">MAAPSRSISLYRNLLKELKHVYKDKTESPAQIFVKDQFRNFQVTTEKVCRGRNEVYHTGETYLCLLQNLRKYEELHAQYHSQERSVESSANLVGLKLPKTYNPDSNPSNK</sequence>
<reference evidence="3 4" key="1">
    <citation type="submission" date="2024-01" db="EMBL/GenBank/DDBJ databases">
        <title>The genome of the rayed Mediterranean limpet Patella caerulea (Linnaeus, 1758).</title>
        <authorList>
            <person name="Anh-Thu Weber A."/>
            <person name="Halstead-Nussloch G."/>
        </authorList>
    </citation>
    <scope>NUCLEOTIDE SEQUENCE [LARGE SCALE GENOMIC DNA]</scope>
    <source>
        <strain evidence="3">AATW-2023a</strain>
        <tissue evidence="3">Whole specimen</tissue>
    </source>
</reference>
<dbReference type="InterPro" id="IPR037667">
    <property type="entry name" value="FMC1_homologue"/>
</dbReference>
<dbReference type="Proteomes" id="UP001347796">
    <property type="component" value="Unassembled WGS sequence"/>
</dbReference>
<dbReference type="Pfam" id="PF13233">
    <property type="entry name" value="Complex1_LYR_2"/>
    <property type="match status" value="1"/>
</dbReference>
<comment type="caution">
    <text evidence="3">The sequence shown here is derived from an EMBL/GenBank/DDBJ whole genome shotgun (WGS) entry which is preliminary data.</text>
</comment>
<dbReference type="PANTHER" id="PTHR31716:SF1">
    <property type="entry name" value="PROTEIN FMC1 HOMOLOG"/>
    <property type="match status" value="1"/>
</dbReference>